<evidence type="ECO:0000313" key="5">
    <source>
        <dbReference type="Proteomes" id="UP000886998"/>
    </source>
</evidence>
<feature type="region of interest" description="Disordered" evidence="3">
    <location>
        <begin position="602"/>
        <end position="647"/>
    </location>
</feature>
<keyword evidence="5" id="KW-1185">Reference proteome</keyword>
<reference evidence="4" key="1">
    <citation type="submission" date="2020-08" db="EMBL/GenBank/DDBJ databases">
        <title>Multicomponent nature underlies the extraordinary mechanical properties of spider dragline silk.</title>
        <authorList>
            <person name="Kono N."/>
            <person name="Nakamura H."/>
            <person name="Mori M."/>
            <person name="Yoshida Y."/>
            <person name="Ohtoshi R."/>
            <person name="Malay A.D."/>
            <person name="Moran D.A.P."/>
            <person name="Tomita M."/>
            <person name="Numata K."/>
            <person name="Arakawa K."/>
        </authorList>
    </citation>
    <scope>NUCLEOTIDE SEQUENCE</scope>
</reference>
<sequence>MSLNLKHSTYSIPVVFPDQTEEIRNIEVTANKALKNIQNLYNEIMTPKIYSDFDYELCSSDNSSGSSVSSNVHDKKQYNVTNVAQKSSVELCDNCQKVISYCTSSHKRPFVNGARNDSQIPDCYRNSFLQERSNSYPQDQQLRRGFRDQKQSRIYFNKPHNQRYMNHQEQSNDNLTQCNRKSSHQQEQTRHNSTDSNQTSSYHQCQKSHHKQPYNERNSHDQEQSNRQTVSSLTDSESNDYGSYVFQSVKNSKRPQFKITVPKPFSLTMENVKRQEAKELKISKIREEVNKQIEKELSIKFSPKPVPKHVHLPLYDEMMKKSEKRKTERKEKCIEILNEKTKPFNLSSNTKSKSMSSLNEAKMSFKAKPIPKNILSENVSQKLKNKEEVRKLLKAHRAEEMLKNSSLPFSPKPIPRSHSLFNFSSCQKSSNINVTKQTIEAITKRLYTIKCQETIENWNSKVLQNDLWNKDIKGANQNSDESSKGNHLPKSALPFNNFPVRMTTAATLRDNRIRADIEMKKRREEMDETIREEFARKRREILKNIWPRLKSIEPSFDPEKEIEEKVKSFRASQKSREKEYEKELQEMMKRVSKQFLLMERQSKEKGEKINYTSESDDEITKKESDIESDHSEEAESSLSSASEKTDS</sequence>
<comment type="caution">
    <text evidence="4">The sequence shown here is derived from an EMBL/GenBank/DDBJ whole genome shotgun (WGS) entry which is preliminary data.</text>
</comment>
<accession>A0A8X6YKU1</accession>
<evidence type="ECO:0000256" key="1">
    <source>
        <dbReference type="ARBA" id="ARBA00006663"/>
    </source>
</evidence>
<dbReference type="GO" id="GO:0005856">
    <property type="term" value="C:cytoskeleton"/>
    <property type="evidence" value="ECO:0007669"/>
    <property type="project" value="UniProtKB-ARBA"/>
</dbReference>
<dbReference type="AlphaFoldDB" id="A0A8X6YKU1"/>
<protein>
    <submittedName>
        <fullName evidence="4">Uncharacterized protein</fullName>
    </submittedName>
</protein>
<gene>
    <name evidence="4" type="primary">NCL1_35087</name>
    <name evidence="4" type="ORF">TNIN_198041</name>
</gene>
<organism evidence="4 5">
    <name type="scientific">Trichonephila inaurata madagascariensis</name>
    <dbReference type="NCBI Taxonomy" id="2747483"/>
    <lineage>
        <taxon>Eukaryota</taxon>
        <taxon>Metazoa</taxon>
        <taxon>Ecdysozoa</taxon>
        <taxon>Arthropoda</taxon>
        <taxon>Chelicerata</taxon>
        <taxon>Arachnida</taxon>
        <taxon>Araneae</taxon>
        <taxon>Araneomorphae</taxon>
        <taxon>Entelegynae</taxon>
        <taxon>Araneoidea</taxon>
        <taxon>Nephilidae</taxon>
        <taxon>Trichonephila</taxon>
        <taxon>Trichonephila inaurata</taxon>
    </lineage>
</organism>
<feature type="compositionally biased region" description="Polar residues" evidence="3">
    <location>
        <begin position="194"/>
        <end position="205"/>
    </location>
</feature>
<evidence type="ECO:0000256" key="2">
    <source>
        <dbReference type="ARBA" id="ARBA00023054"/>
    </source>
</evidence>
<dbReference type="PANTHER" id="PTHR21501:SF1">
    <property type="entry name" value="PROTEIN FAM-161"/>
    <property type="match status" value="1"/>
</dbReference>
<dbReference type="GO" id="GO:0005929">
    <property type="term" value="C:cilium"/>
    <property type="evidence" value="ECO:0007669"/>
    <property type="project" value="TreeGrafter"/>
</dbReference>
<feature type="compositionally biased region" description="Polar residues" evidence="3">
    <location>
        <begin position="170"/>
        <end position="180"/>
    </location>
</feature>
<dbReference type="InterPro" id="IPR051655">
    <property type="entry name" value="FAM161"/>
</dbReference>
<dbReference type="GO" id="GO:0044782">
    <property type="term" value="P:cilium organization"/>
    <property type="evidence" value="ECO:0007669"/>
    <property type="project" value="TreeGrafter"/>
</dbReference>
<feature type="compositionally biased region" description="Basic and acidic residues" evidence="3">
    <location>
        <begin position="213"/>
        <end position="224"/>
    </location>
</feature>
<evidence type="ECO:0000256" key="3">
    <source>
        <dbReference type="SAM" id="MobiDB-lite"/>
    </source>
</evidence>
<proteinExistence type="inferred from homology"/>
<dbReference type="Proteomes" id="UP000886998">
    <property type="component" value="Unassembled WGS sequence"/>
</dbReference>
<dbReference type="InterPro" id="IPR019579">
    <property type="entry name" value="FAM161A/B"/>
</dbReference>
<feature type="region of interest" description="Disordered" evidence="3">
    <location>
        <begin position="170"/>
        <end position="238"/>
    </location>
</feature>
<feature type="compositionally biased region" description="Polar residues" evidence="3">
    <location>
        <begin position="225"/>
        <end position="238"/>
    </location>
</feature>
<name>A0A8X6YKU1_9ARAC</name>
<dbReference type="Pfam" id="PF10595">
    <property type="entry name" value="FAM161A_B"/>
    <property type="match status" value="1"/>
</dbReference>
<feature type="region of interest" description="Disordered" evidence="3">
    <location>
        <begin position="474"/>
        <end position="495"/>
    </location>
</feature>
<dbReference type="PANTHER" id="PTHR21501">
    <property type="entry name" value="PROTEIN FAM-161"/>
    <property type="match status" value="1"/>
</dbReference>
<evidence type="ECO:0000313" key="4">
    <source>
        <dbReference type="EMBL" id="GFY73812.1"/>
    </source>
</evidence>
<comment type="similarity">
    <text evidence="1">Belongs to the FAM161 family.</text>
</comment>
<dbReference type="OrthoDB" id="2150121at2759"/>
<dbReference type="EMBL" id="BMAV01020381">
    <property type="protein sequence ID" value="GFY73812.1"/>
    <property type="molecule type" value="Genomic_DNA"/>
</dbReference>
<keyword evidence="2" id="KW-0175">Coiled coil</keyword>
<feature type="compositionally biased region" description="Low complexity" evidence="3">
    <location>
        <begin position="636"/>
        <end position="647"/>
    </location>
</feature>
<feature type="compositionally biased region" description="Basic and acidic residues" evidence="3">
    <location>
        <begin position="618"/>
        <end position="633"/>
    </location>
</feature>